<proteinExistence type="predicted"/>
<gene>
    <name evidence="1" type="ORF">EW145_g4768</name>
</gene>
<dbReference type="OrthoDB" id="3249654at2759"/>
<dbReference type="AlphaFoldDB" id="A0A4S4L2A6"/>
<name>A0A4S4L2A6_9AGAM</name>
<evidence type="ECO:0000313" key="2">
    <source>
        <dbReference type="Proteomes" id="UP000308199"/>
    </source>
</evidence>
<sequence length="728" mass="80641">MDLQTCKALSTIMFERSVWLQIAESVSQSRPLPYTATQARDLSLRALILSCLRAQRVSKRWAQADVYSRKSPIRISFPDRRIFIYFTFLPGSRHVMLYDMHNILSCWTTGGEFLETMQMAEGAKLVRWKPCDESENIYDYNRQMQAVEITVEHPGRSGPIRCELILLTYSGTVAKLEQVASFQVPNVYEPFSAMTQDELRGALVGIPSFSNSRDKVGIYLTDRNTEKAVCIDTGLPLVYNCSPQALLSSSHVVLYWETLAGAHYVSYDINTLRNVLALEGRDQHDPALSWPVAILPTDERVVPFITVRADNADGVECSHCGAPVDILSTDLSNNRNPYPVITPKWSTLREDLHRHRTRSVLTFSRRTVSHAFDTQNNHNFQAQAAAAHNMLHQQEAALETADAVGLNGTYDGLGVDQGDAAAHGQHNPNLPQYQLVHNQLHLHPQIHVNIIPRAVPPPLPLTTITHHYFDYPGNGSGPSVLKRTIIAEVTLRRGLLLPWPLEGGNVEHVGHAGVNDGDEDLIEGFGMDDLDIEDFGGFADAGEGANHEDGFAFHLNNHQPADPLEFGEAIGALHHGMDGLQLNLGNHGGLPIDFAGGVVELQALGADAAQALADVVQDPVGGNPVMGYGGRCAIWIEERPRQYHANGREPVLRLATFPTYEPPREQYGESRSEVRVHPELEEGRGRVSTLHMPPYIPLENAYTFDLDDVRGVVGIVTSHGDIWLIDYS</sequence>
<reference evidence="1 2" key="1">
    <citation type="submission" date="2019-02" db="EMBL/GenBank/DDBJ databases">
        <title>Genome sequencing of the rare red list fungi Phellinidium pouzarii.</title>
        <authorList>
            <person name="Buettner E."/>
            <person name="Kellner H."/>
        </authorList>
    </citation>
    <scope>NUCLEOTIDE SEQUENCE [LARGE SCALE GENOMIC DNA]</scope>
    <source>
        <strain evidence="1 2">DSM 108285</strain>
    </source>
</reference>
<organism evidence="1 2">
    <name type="scientific">Phellinidium pouzarii</name>
    <dbReference type="NCBI Taxonomy" id="167371"/>
    <lineage>
        <taxon>Eukaryota</taxon>
        <taxon>Fungi</taxon>
        <taxon>Dikarya</taxon>
        <taxon>Basidiomycota</taxon>
        <taxon>Agaricomycotina</taxon>
        <taxon>Agaricomycetes</taxon>
        <taxon>Hymenochaetales</taxon>
        <taxon>Hymenochaetaceae</taxon>
        <taxon>Phellinidium</taxon>
    </lineage>
</organism>
<evidence type="ECO:0000313" key="1">
    <source>
        <dbReference type="EMBL" id="THH05476.1"/>
    </source>
</evidence>
<accession>A0A4S4L2A6</accession>
<comment type="caution">
    <text evidence="1">The sequence shown here is derived from an EMBL/GenBank/DDBJ whole genome shotgun (WGS) entry which is preliminary data.</text>
</comment>
<dbReference type="EMBL" id="SGPK01000259">
    <property type="protein sequence ID" value="THH05476.1"/>
    <property type="molecule type" value="Genomic_DNA"/>
</dbReference>
<protein>
    <recommendedName>
        <fullName evidence="3">F-box domain-containing protein</fullName>
    </recommendedName>
</protein>
<dbReference type="Proteomes" id="UP000308199">
    <property type="component" value="Unassembled WGS sequence"/>
</dbReference>
<evidence type="ECO:0008006" key="3">
    <source>
        <dbReference type="Google" id="ProtNLM"/>
    </source>
</evidence>
<keyword evidence="2" id="KW-1185">Reference proteome</keyword>